<keyword evidence="3 5" id="KW-1133">Transmembrane helix</keyword>
<gene>
    <name evidence="7" type="ORF">ACOF00016_LOCUS14630</name>
</gene>
<evidence type="ECO:0000256" key="5">
    <source>
        <dbReference type="SAM" id="Phobius"/>
    </source>
</evidence>
<keyword evidence="4 5" id="KW-0472">Membrane</keyword>
<dbReference type="Pfam" id="PF01490">
    <property type="entry name" value="Aa_trans"/>
    <property type="match status" value="1"/>
</dbReference>
<comment type="subcellular location">
    <subcellularLocation>
        <location evidence="1">Membrane</location>
    </subcellularLocation>
</comment>
<feature type="domain" description="Amino acid transporter transmembrane" evidence="6">
    <location>
        <begin position="3"/>
        <end position="78"/>
    </location>
</feature>
<keyword evidence="2 5" id="KW-0812">Transmembrane</keyword>
<dbReference type="AlphaFoldDB" id="A0A7S3PAZ7"/>
<proteinExistence type="predicted"/>
<dbReference type="GO" id="GO:0016020">
    <property type="term" value="C:membrane"/>
    <property type="evidence" value="ECO:0007669"/>
    <property type="project" value="UniProtKB-SubCell"/>
</dbReference>
<reference evidence="7" key="1">
    <citation type="submission" date="2021-01" db="EMBL/GenBank/DDBJ databases">
        <authorList>
            <person name="Corre E."/>
            <person name="Pelletier E."/>
            <person name="Niang G."/>
            <person name="Scheremetjew M."/>
            <person name="Finn R."/>
            <person name="Kale V."/>
            <person name="Holt S."/>
            <person name="Cochrane G."/>
            <person name="Meng A."/>
            <person name="Brown T."/>
            <person name="Cohen L."/>
        </authorList>
    </citation>
    <scope>NUCLEOTIDE SEQUENCE</scope>
    <source>
        <strain evidence="7">CCMP127</strain>
    </source>
</reference>
<evidence type="ECO:0000259" key="6">
    <source>
        <dbReference type="Pfam" id="PF01490"/>
    </source>
</evidence>
<dbReference type="InterPro" id="IPR013057">
    <property type="entry name" value="AA_transpt_TM"/>
</dbReference>
<evidence type="ECO:0000313" key="7">
    <source>
        <dbReference type="EMBL" id="CAE0417732.1"/>
    </source>
</evidence>
<evidence type="ECO:0000256" key="1">
    <source>
        <dbReference type="ARBA" id="ARBA00004370"/>
    </source>
</evidence>
<feature type="transmembrane region" description="Helical" evidence="5">
    <location>
        <begin position="18"/>
        <end position="39"/>
    </location>
</feature>
<organism evidence="7">
    <name type="scientific">Amphora coffeiformis</name>
    <dbReference type="NCBI Taxonomy" id="265554"/>
    <lineage>
        <taxon>Eukaryota</taxon>
        <taxon>Sar</taxon>
        <taxon>Stramenopiles</taxon>
        <taxon>Ochrophyta</taxon>
        <taxon>Bacillariophyta</taxon>
        <taxon>Bacillariophyceae</taxon>
        <taxon>Bacillariophycidae</taxon>
        <taxon>Thalassiophysales</taxon>
        <taxon>Catenulaceae</taxon>
        <taxon>Amphora</taxon>
    </lineage>
</organism>
<accession>A0A7S3PAZ7</accession>
<name>A0A7S3PAZ7_9STRA</name>
<evidence type="ECO:0000256" key="2">
    <source>
        <dbReference type="ARBA" id="ARBA00022692"/>
    </source>
</evidence>
<dbReference type="EMBL" id="HBIM01019218">
    <property type="protein sequence ID" value="CAE0417732.1"/>
    <property type="molecule type" value="Transcribed_RNA"/>
</dbReference>
<evidence type="ECO:0000256" key="4">
    <source>
        <dbReference type="ARBA" id="ARBA00023136"/>
    </source>
</evidence>
<protein>
    <recommendedName>
        <fullName evidence="6">Amino acid transporter transmembrane domain-containing protein</fullName>
    </recommendedName>
</protein>
<feature type="transmembrane region" description="Helical" evidence="5">
    <location>
        <begin position="60"/>
        <end position="83"/>
    </location>
</feature>
<evidence type="ECO:0000256" key="3">
    <source>
        <dbReference type="ARBA" id="ARBA00022989"/>
    </source>
</evidence>
<sequence>MAVSAYLTANAIPFFKDLVALIGALTSVPLTLLLPALLYRKYQCLTLWYPRWGEDAALGSFWLVAFSVAFMAVATTGVLWSIARDWESHGRPFACG</sequence>